<dbReference type="GO" id="GO:0046872">
    <property type="term" value="F:metal ion binding"/>
    <property type="evidence" value="ECO:0007669"/>
    <property type="project" value="InterPro"/>
</dbReference>
<gene>
    <name evidence="1" type="ORF">SAMN06297387_105137</name>
</gene>
<dbReference type="GO" id="GO:0004833">
    <property type="term" value="F:L-tryptophan 2,3-dioxygenase activity"/>
    <property type="evidence" value="ECO:0007669"/>
    <property type="project" value="InterPro"/>
</dbReference>
<evidence type="ECO:0000313" key="1">
    <source>
        <dbReference type="EMBL" id="SOD62321.1"/>
    </source>
</evidence>
<evidence type="ECO:0000313" key="2">
    <source>
        <dbReference type="Proteomes" id="UP000219072"/>
    </source>
</evidence>
<accession>A0A286DUI0</accession>
<keyword evidence="1" id="KW-0560">Oxidoreductase</keyword>
<dbReference type="Gene3D" id="1.20.58.480">
    <property type="match status" value="1"/>
</dbReference>
<dbReference type="PANTHER" id="PTHR10138">
    <property type="entry name" value="TRYPTOPHAN 2,3-DIOXYGENASE"/>
    <property type="match status" value="1"/>
</dbReference>
<dbReference type="GO" id="GO:0020037">
    <property type="term" value="F:heme binding"/>
    <property type="evidence" value="ECO:0007669"/>
    <property type="project" value="InterPro"/>
</dbReference>
<dbReference type="GO" id="GO:0019441">
    <property type="term" value="P:L-tryptophan catabolic process to kynurenine"/>
    <property type="evidence" value="ECO:0007669"/>
    <property type="project" value="InterPro"/>
</dbReference>
<dbReference type="GO" id="GO:0019442">
    <property type="term" value="P:L-tryptophan catabolic process to acetyl-CoA"/>
    <property type="evidence" value="ECO:0007669"/>
    <property type="project" value="TreeGrafter"/>
</dbReference>
<protein>
    <submittedName>
        <fullName evidence="1">Tryptophan 2,3-dioxygenase</fullName>
    </submittedName>
</protein>
<dbReference type="Pfam" id="PF03301">
    <property type="entry name" value="Trp_dioxygenase"/>
    <property type="match status" value="1"/>
</dbReference>
<keyword evidence="1" id="KW-0223">Dioxygenase</keyword>
<dbReference type="InterPro" id="IPR004981">
    <property type="entry name" value="Trp_2_3_dOase"/>
</dbReference>
<dbReference type="AlphaFoldDB" id="A0A286DUI0"/>
<keyword evidence="2" id="KW-1185">Reference proteome</keyword>
<sequence>MLGDMTVNDTGNGADLLDQPPLTYGQILRLDQLLQVARVDEDDVDRTLFLATHQSCEIWFAIMLRHLEEAGRALRDGDGEAALRRIAPLPTAMRVLSDQFDALATMAPEAFGRIRVELGDTSGFQSVQWREVEFLCGLRDERLLRTHGFTDADRARLRARLEGPSVADAFDAFRAGGRPPALVERVRAALLTFDESAALWRARHAALAERFLGGAPGTAGSEGANYLWGAARRRLFPAAWPQD</sequence>
<reference evidence="1 2" key="1">
    <citation type="submission" date="2017-09" db="EMBL/GenBank/DDBJ databases">
        <authorList>
            <person name="Ehlers B."/>
            <person name="Leendertz F.H."/>
        </authorList>
    </citation>
    <scope>NUCLEOTIDE SEQUENCE [LARGE SCALE GENOMIC DNA]</scope>
    <source>
        <strain evidence="1 2">CGMCC 4.7095</strain>
    </source>
</reference>
<dbReference type="EMBL" id="OCNE01000005">
    <property type="protein sequence ID" value="SOD62321.1"/>
    <property type="molecule type" value="Genomic_DNA"/>
</dbReference>
<dbReference type="InterPro" id="IPR037217">
    <property type="entry name" value="Trp/Indoleamine_2_3_dOase-like"/>
</dbReference>
<organism evidence="1 2">
    <name type="scientific">Streptomyces zhaozhouensis</name>
    <dbReference type="NCBI Taxonomy" id="1300267"/>
    <lineage>
        <taxon>Bacteria</taxon>
        <taxon>Bacillati</taxon>
        <taxon>Actinomycetota</taxon>
        <taxon>Actinomycetes</taxon>
        <taxon>Kitasatosporales</taxon>
        <taxon>Streptomycetaceae</taxon>
        <taxon>Streptomyces</taxon>
    </lineage>
</organism>
<dbReference type="SUPFAM" id="SSF140959">
    <property type="entry name" value="Indolic compounds 2,3-dioxygenase-like"/>
    <property type="match status" value="1"/>
</dbReference>
<dbReference type="OrthoDB" id="9776847at2"/>
<name>A0A286DUI0_9ACTN</name>
<proteinExistence type="predicted"/>
<dbReference type="PANTHER" id="PTHR10138:SF0">
    <property type="entry name" value="TRYPTOPHAN 2,3-DIOXYGENASE"/>
    <property type="match status" value="1"/>
</dbReference>
<dbReference type="Proteomes" id="UP000219072">
    <property type="component" value="Unassembled WGS sequence"/>
</dbReference>